<dbReference type="GO" id="GO:0006310">
    <property type="term" value="P:DNA recombination"/>
    <property type="evidence" value="ECO:0007669"/>
    <property type="project" value="UniProtKB-KW"/>
</dbReference>
<dbReference type="Pfam" id="PF00589">
    <property type="entry name" value="Phage_integrase"/>
    <property type="match status" value="1"/>
</dbReference>
<accession>A0A7D5D9F4</accession>
<dbReference type="InterPro" id="IPR011010">
    <property type="entry name" value="DNA_brk_join_enz"/>
</dbReference>
<name>A0A7D5D9F4_9PSED</name>
<dbReference type="GO" id="GO:0015074">
    <property type="term" value="P:DNA integration"/>
    <property type="evidence" value="ECO:0007669"/>
    <property type="project" value="InterPro"/>
</dbReference>
<feature type="domain" description="Tyr recombinase" evidence="2">
    <location>
        <begin position="301"/>
        <end position="499"/>
    </location>
</feature>
<evidence type="ECO:0000256" key="1">
    <source>
        <dbReference type="ARBA" id="ARBA00023172"/>
    </source>
</evidence>
<organism evidence="3 4">
    <name type="scientific">Pseudomonas eucalypticola</name>
    <dbReference type="NCBI Taxonomy" id="2599595"/>
    <lineage>
        <taxon>Bacteria</taxon>
        <taxon>Pseudomonadati</taxon>
        <taxon>Pseudomonadota</taxon>
        <taxon>Gammaproteobacteria</taxon>
        <taxon>Pseudomonadales</taxon>
        <taxon>Pseudomonadaceae</taxon>
        <taxon>Pseudomonas</taxon>
    </lineage>
</organism>
<dbReference type="SUPFAM" id="SSF56349">
    <property type="entry name" value="DNA breaking-rejoining enzymes"/>
    <property type="match status" value="1"/>
</dbReference>
<dbReference type="InterPro" id="IPR002104">
    <property type="entry name" value="Integrase_catalytic"/>
</dbReference>
<evidence type="ECO:0000313" key="4">
    <source>
        <dbReference type="Proteomes" id="UP000509568"/>
    </source>
</evidence>
<reference evidence="3 4" key="1">
    <citation type="submission" date="2020-06" db="EMBL/GenBank/DDBJ databases">
        <title>Pseudomonas eucalypticola sp. nov., an endophyte of Eucalyptus dunnii leaves with biocontrol ability of eucalyptus leaf blight.</title>
        <authorList>
            <person name="Liu Y."/>
            <person name="Song Z."/>
            <person name="Zeng H."/>
            <person name="Lu M."/>
            <person name="Wang X."/>
            <person name="Lian X."/>
            <person name="Zhang Q."/>
        </authorList>
    </citation>
    <scope>NUCLEOTIDE SEQUENCE [LARGE SCALE GENOMIC DNA]</scope>
    <source>
        <strain evidence="3 4">NP-1</strain>
    </source>
</reference>
<dbReference type="GO" id="GO:0003677">
    <property type="term" value="F:DNA binding"/>
    <property type="evidence" value="ECO:0007669"/>
    <property type="project" value="InterPro"/>
</dbReference>
<keyword evidence="4" id="KW-1185">Reference proteome</keyword>
<dbReference type="EMBL" id="CP056030">
    <property type="protein sequence ID" value="QKZ06037.1"/>
    <property type="molecule type" value="Genomic_DNA"/>
</dbReference>
<proteinExistence type="predicted"/>
<protein>
    <submittedName>
        <fullName evidence="3">Tyrosine-type recombinase/integrase</fullName>
    </submittedName>
</protein>
<evidence type="ECO:0000259" key="2">
    <source>
        <dbReference type="PROSITE" id="PS51898"/>
    </source>
</evidence>
<dbReference type="Proteomes" id="UP000509568">
    <property type="component" value="Chromosome"/>
</dbReference>
<sequence>MSDYLEEQERLIAEFESDAEEAAMEAFEALLEETAGRIDTAKHGLLSKLALFPDGDFPVSLYSEYRDAVWTMTDETKGRPVRIRFELEMPGLSELKRALTYHLLPAFTPFARIKSFTSSKSKAHDFRFIEMYLLAPNRLSAIPEHLQLITLPMLNQALDDAKDSGKPSHYTGLFFTLRFWHSLSAHKLIPEELRLSPELSGIDTRERHKDVQDTFSGSLQTWVPFSEGELEKLVNYALFWINDAAPRLLEARALLMENGLDQMVRGKIRRTSRQTDFENALAIEINGTEVLNYSMTEGEHGGAHVYSYFWIKNFSQAIDKVRNAVFVFVALVTGMRKTELGLLTFDDVVEDQAGLYWIDITRFKTTTDANYHGETERLPLPRFVGESVKALKTLRSFWTFYRNGFIFQTTYNTTPVTNEKPLLPPAIIVELEEETGIDRIHAHRFRKTIAEILIHRSERNIDLIRMLFGHHSYAMTLRYISRNPYLVRGVAQALEESYSKEFHEIVSAVRDGGFSGDAADRLAQQISRRPEDFKGKRLKVSILVYVSHLLSAGSPIYVGRTAVGTYCVSGDEFDETNLPPCLVGRQRPEGRIRPDPGYCQNECRNAVVIGKAEQALEENVRFYETLLENGSSSMTVRSRQRIQAKIDAHKRHLNNLHNTEVAKSLQIPLLEVS</sequence>
<dbReference type="KEGG" id="pez:HWQ56_20515"/>
<gene>
    <name evidence="3" type="ORF">HWQ56_20515</name>
</gene>
<dbReference type="Gene3D" id="1.10.443.10">
    <property type="entry name" value="Intergrase catalytic core"/>
    <property type="match status" value="1"/>
</dbReference>
<dbReference type="InterPro" id="IPR013762">
    <property type="entry name" value="Integrase-like_cat_sf"/>
</dbReference>
<evidence type="ECO:0000313" key="3">
    <source>
        <dbReference type="EMBL" id="QKZ06037.1"/>
    </source>
</evidence>
<dbReference type="PROSITE" id="PS51898">
    <property type="entry name" value="TYR_RECOMBINASE"/>
    <property type="match status" value="1"/>
</dbReference>
<keyword evidence="1" id="KW-0233">DNA recombination</keyword>
<dbReference type="AlphaFoldDB" id="A0A7D5D9F4"/>
<dbReference type="RefSeq" id="WP_176571641.1">
    <property type="nucleotide sequence ID" value="NZ_CP056030.1"/>
</dbReference>